<keyword evidence="2" id="KW-1185">Reference proteome</keyword>
<dbReference type="KEGG" id="mcui:G8O30_10575"/>
<accession>A0A7S8HGF1</accession>
<dbReference type="RefSeq" id="WP_239672032.1">
    <property type="nucleotide sequence ID" value="NZ_CP049742.1"/>
</dbReference>
<reference evidence="1 2" key="1">
    <citation type="submission" date="2019-07" db="EMBL/GenBank/DDBJ databases">
        <title>Genome sequence of 2 isolates from Red Sea Mangroves.</title>
        <authorList>
            <person name="Sefrji F."/>
            <person name="Michoud G."/>
            <person name="Merlino G."/>
            <person name="Daffonchio D."/>
        </authorList>
    </citation>
    <scope>NUCLEOTIDE SEQUENCE [LARGE SCALE GENOMIC DNA]</scope>
    <source>
        <strain evidence="1 2">R1DC41</strain>
    </source>
</reference>
<name>A0A7S8HGF1_9BACI</name>
<dbReference type="AlphaFoldDB" id="A0A7S8HGF1"/>
<organism evidence="1 2">
    <name type="scientific">Mangrovibacillus cuniculi</name>
    <dbReference type="NCBI Taxonomy" id="2593652"/>
    <lineage>
        <taxon>Bacteria</taxon>
        <taxon>Bacillati</taxon>
        <taxon>Bacillota</taxon>
        <taxon>Bacilli</taxon>
        <taxon>Bacillales</taxon>
        <taxon>Bacillaceae</taxon>
        <taxon>Mangrovibacillus</taxon>
    </lineage>
</organism>
<gene>
    <name evidence="1" type="ORF">G8O30_10575</name>
</gene>
<protein>
    <submittedName>
        <fullName evidence="1">Uncharacterized protein</fullName>
    </submittedName>
</protein>
<evidence type="ECO:0000313" key="2">
    <source>
        <dbReference type="Proteomes" id="UP000593626"/>
    </source>
</evidence>
<sequence length="124" mass="15248">MMDKYYYQIEKIKKMDTEKYPMLLLKSLLMSEHFERTLKYFFPNGSTTEEVMEHYYRNENERYLYKQLLIYLGFEEDDEIAEDIIDEKYVYLNVHDKGTVRELKTELIKWVEELSEFEANSQSH</sequence>
<proteinExistence type="predicted"/>
<dbReference type="EMBL" id="CP049742">
    <property type="protein sequence ID" value="QPC47360.1"/>
    <property type="molecule type" value="Genomic_DNA"/>
</dbReference>
<evidence type="ECO:0000313" key="1">
    <source>
        <dbReference type="EMBL" id="QPC47360.1"/>
    </source>
</evidence>
<dbReference type="Proteomes" id="UP000593626">
    <property type="component" value="Chromosome"/>
</dbReference>